<evidence type="ECO:0000313" key="3">
    <source>
        <dbReference type="Proteomes" id="UP000068447"/>
    </source>
</evidence>
<dbReference type="Proteomes" id="UP000068447">
    <property type="component" value="Chromosome"/>
</dbReference>
<dbReference type="STRING" id="1526571.AT746_00405"/>
<reference evidence="2 3" key="1">
    <citation type="submission" date="2015-12" db="EMBL/GenBank/DDBJ databases">
        <title>Complete genome of Lacimicrobium alkaliphilum KCTC 32984.</title>
        <authorList>
            <person name="Kim S.-G."/>
            <person name="Lee Y.-J."/>
        </authorList>
    </citation>
    <scope>NUCLEOTIDE SEQUENCE [LARGE SCALE GENOMIC DNA]</scope>
    <source>
        <strain evidence="2 3">YelD216</strain>
    </source>
</reference>
<keyword evidence="1" id="KW-0472">Membrane</keyword>
<dbReference type="KEGG" id="lal:AT746_00405"/>
<evidence type="ECO:0000313" key="2">
    <source>
        <dbReference type="EMBL" id="ALS96886.1"/>
    </source>
</evidence>
<feature type="transmembrane region" description="Helical" evidence="1">
    <location>
        <begin position="6"/>
        <end position="24"/>
    </location>
</feature>
<sequence length="163" mass="18186">MDNSDYIALGSAVIALAAFGVAIWQGHISRQHNILSVRPRFHIDKSYIEGLHYRLESQGLGPGVVREFAILVNEQEITDPTEDPWPDIFKALGVHGINYDFHIPAVGSTHAPNTSRQLLSVTFANISTDPNVIETIDQAINFRIKFKSLYENEMFSYKGGEDA</sequence>
<organism evidence="2 3">
    <name type="scientific">Lacimicrobium alkaliphilum</name>
    <dbReference type="NCBI Taxonomy" id="1526571"/>
    <lineage>
        <taxon>Bacteria</taxon>
        <taxon>Pseudomonadati</taxon>
        <taxon>Pseudomonadota</taxon>
        <taxon>Gammaproteobacteria</taxon>
        <taxon>Alteromonadales</taxon>
        <taxon>Alteromonadaceae</taxon>
        <taxon>Lacimicrobium</taxon>
    </lineage>
</organism>
<accession>A0A0U2JI45</accession>
<dbReference type="RefSeq" id="WP_062474869.1">
    <property type="nucleotide sequence ID" value="NZ_CP013650.1"/>
</dbReference>
<keyword evidence="1" id="KW-1133">Transmembrane helix</keyword>
<proteinExistence type="predicted"/>
<keyword evidence="1" id="KW-0812">Transmembrane</keyword>
<gene>
    <name evidence="2" type="ORF">AT746_00405</name>
</gene>
<dbReference type="AlphaFoldDB" id="A0A0U2JI45"/>
<name>A0A0U2JI45_9ALTE</name>
<evidence type="ECO:0000256" key="1">
    <source>
        <dbReference type="SAM" id="Phobius"/>
    </source>
</evidence>
<dbReference type="EMBL" id="CP013650">
    <property type="protein sequence ID" value="ALS96886.1"/>
    <property type="molecule type" value="Genomic_DNA"/>
</dbReference>
<dbReference type="OrthoDB" id="6869320at2"/>
<protein>
    <submittedName>
        <fullName evidence="2">Uncharacterized protein</fullName>
    </submittedName>
</protein>
<keyword evidence="3" id="KW-1185">Reference proteome</keyword>